<dbReference type="InterPro" id="IPR001873">
    <property type="entry name" value="ENaC"/>
</dbReference>
<evidence type="ECO:0000313" key="13">
    <source>
        <dbReference type="Proteomes" id="UP000694865"/>
    </source>
</evidence>
<evidence type="ECO:0000313" key="14">
    <source>
        <dbReference type="RefSeq" id="XP_006815451.1"/>
    </source>
</evidence>
<sequence>MENFTLTEKPSNSPENNNTAKRSAIKAAAVDFGERTTAHGVGRFTAATSLVVRLIWLVICFLMWGIFLWQGSLEVKKYFNYDVTYDIAVVFRELPFPAVTICNLNPLRQSKLGDLGTEYLNELGFLDFDTTDDNQTSEFDWNAEIPVDSDWDDDSNFFDGFDDEYAAEINLTRIMSILDPSLRKSVGHQSKDFIQECTFNGGKCSTANFTLVLNSKYGNCFSFNTGINDSEILSTVRPGPTRGLTLTLFIEQDEYLTDYTENAGAVVLVHPHSIVAFPEEQGIEVPPGFSTSIGVRLSEIIRKGGDYSDCTDGTDIDMLYDDDYSYSREACLSSCLQQALIDTCLCYEPTLPHSADVEMCSKVSGGTTCQAGVTNQHNKNQLGCTDTCPPSCNDRTYETVVSMSQWPSEAYDDTLFRRLSKRSSKIQDQLGSIEDSSACKDTACVDRFNLEEKFVKHRSRIGYGTTSIFSQEKLNSAQSILSRTELSKYYRKTGSR</sequence>
<gene>
    <name evidence="14" type="primary">LOC102805759</name>
</gene>
<evidence type="ECO:0000256" key="5">
    <source>
        <dbReference type="ARBA" id="ARBA00022989"/>
    </source>
</evidence>
<dbReference type="InterPro" id="IPR020903">
    <property type="entry name" value="ENaC_CS"/>
</dbReference>
<dbReference type="PANTHER" id="PTHR11690:SF248">
    <property type="entry name" value="PICKPOCKET 17, ISOFORM A"/>
    <property type="match status" value="1"/>
</dbReference>
<evidence type="ECO:0000256" key="11">
    <source>
        <dbReference type="RuleBase" id="RU000679"/>
    </source>
</evidence>
<evidence type="ECO:0000256" key="4">
    <source>
        <dbReference type="ARBA" id="ARBA00022692"/>
    </source>
</evidence>
<evidence type="ECO:0000256" key="10">
    <source>
        <dbReference type="ARBA" id="ARBA00023303"/>
    </source>
</evidence>
<evidence type="ECO:0000256" key="2">
    <source>
        <dbReference type="ARBA" id="ARBA00022448"/>
    </source>
</evidence>
<evidence type="ECO:0000256" key="9">
    <source>
        <dbReference type="ARBA" id="ARBA00023201"/>
    </source>
</evidence>
<name>A0ABM0M610_SACKO</name>
<reference evidence="14" key="1">
    <citation type="submission" date="2025-08" db="UniProtKB">
        <authorList>
            <consortium name="RefSeq"/>
        </authorList>
    </citation>
    <scope>IDENTIFICATION</scope>
    <source>
        <tissue evidence="14">Testes</tissue>
    </source>
</reference>
<evidence type="ECO:0000256" key="1">
    <source>
        <dbReference type="ARBA" id="ARBA00004141"/>
    </source>
</evidence>
<evidence type="ECO:0000256" key="12">
    <source>
        <dbReference type="SAM" id="Phobius"/>
    </source>
</evidence>
<dbReference type="Proteomes" id="UP000694865">
    <property type="component" value="Unplaced"/>
</dbReference>
<keyword evidence="9 11" id="KW-0739">Sodium transport</keyword>
<keyword evidence="3 11" id="KW-0894">Sodium channel</keyword>
<comment type="similarity">
    <text evidence="11">Belongs to the amiloride-sensitive sodium channel (TC 1.A.6) family.</text>
</comment>
<proteinExistence type="inferred from homology"/>
<keyword evidence="8 12" id="KW-0472">Membrane</keyword>
<keyword evidence="6" id="KW-0915">Sodium</keyword>
<dbReference type="Pfam" id="PF00858">
    <property type="entry name" value="ASC"/>
    <property type="match status" value="1"/>
</dbReference>
<keyword evidence="5 12" id="KW-1133">Transmembrane helix</keyword>
<evidence type="ECO:0000256" key="3">
    <source>
        <dbReference type="ARBA" id="ARBA00022461"/>
    </source>
</evidence>
<dbReference type="PROSITE" id="PS01206">
    <property type="entry name" value="ASC"/>
    <property type="match status" value="1"/>
</dbReference>
<dbReference type="RefSeq" id="XP_006815451.1">
    <property type="nucleotide sequence ID" value="XM_006815388.1"/>
</dbReference>
<keyword evidence="10 11" id="KW-0407">Ion channel</keyword>
<dbReference type="PRINTS" id="PR01078">
    <property type="entry name" value="AMINACHANNEL"/>
</dbReference>
<keyword evidence="13" id="KW-1185">Reference proteome</keyword>
<dbReference type="Gene3D" id="2.60.470.10">
    <property type="entry name" value="Acid-sensing ion channels like domains"/>
    <property type="match status" value="1"/>
</dbReference>
<keyword evidence="2 11" id="KW-0813">Transport</keyword>
<protein>
    <submittedName>
        <fullName evidence="14">Amiloride-sensitive sodium channel subunit alpha-like</fullName>
    </submittedName>
</protein>
<dbReference type="PANTHER" id="PTHR11690">
    <property type="entry name" value="AMILORIDE-SENSITIVE SODIUM CHANNEL-RELATED"/>
    <property type="match status" value="1"/>
</dbReference>
<evidence type="ECO:0000256" key="8">
    <source>
        <dbReference type="ARBA" id="ARBA00023136"/>
    </source>
</evidence>
<keyword evidence="7 11" id="KW-0406">Ion transport</keyword>
<evidence type="ECO:0000256" key="6">
    <source>
        <dbReference type="ARBA" id="ARBA00023053"/>
    </source>
</evidence>
<keyword evidence="4 11" id="KW-0812">Transmembrane</keyword>
<comment type="subcellular location">
    <subcellularLocation>
        <location evidence="1">Membrane</location>
        <topology evidence="1">Multi-pass membrane protein</topology>
    </subcellularLocation>
</comment>
<organism evidence="13 14">
    <name type="scientific">Saccoglossus kowalevskii</name>
    <name type="common">Acorn worm</name>
    <dbReference type="NCBI Taxonomy" id="10224"/>
    <lineage>
        <taxon>Eukaryota</taxon>
        <taxon>Metazoa</taxon>
        <taxon>Hemichordata</taxon>
        <taxon>Enteropneusta</taxon>
        <taxon>Harrimaniidae</taxon>
        <taxon>Saccoglossus</taxon>
    </lineage>
</organism>
<accession>A0ABM0M610</accession>
<feature type="transmembrane region" description="Helical" evidence="12">
    <location>
        <begin position="50"/>
        <end position="69"/>
    </location>
</feature>
<dbReference type="GeneID" id="102805759"/>
<feature type="non-terminal residue" evidence="14">
    <location>
        <position position="496"/>
    </location>
</feature>
<evidence type="ECO:0000256" key="7">
    <source>
        <dbReference type="ARBA" id="ARBA00023065"/>
    </source>
</evidence>